<name>A0A399D3F1_9BACT</name>
<evidence type="ECO:0000259" key="7">
    <source>
        <dbReference type="Pfam" id="PF01292"/>
    </source>
</evidence>
<keyword evidence="5 6" id="KW-0472">Membrane</keyword>
<dbReference type="RefSeq" id="WP_119348746.1">
    <property type="nucleotide sequence ID" value="NZ_QWET01000003.1"/>
</dbReference>
<dbReference type="InterPro" id="IPR051542">
    <property type="entry name" value="Hydrogenase_cytochrome"/>
</dbReference>
<proteinExistence type="predicted"/>
<dbReference type="Pfam" id="PF01292">
    <property type="entry name" value="Ni_hydr_CYTB"/>
    <property type="match status" value="1"/>
</dbReference>
<dbReference type="InterPro" id="IPR016174">
    <property type="entry name" value="Di-haem_cyt_TM"/>
</dbReference>
<evidence type="ECO:0000256" key="1">
    <source>
        <dbReference type="ARBA" id="ARBA00004651"/>
    </source>
</evidence>
<gene>
    <name evidence="8" type="ORF">D1164_04410</name>
</gene>
<evidence type="ECO:0000256" key="6">
    <source>
        <dbReference type="SAM" id="Phobius"/>
    </source>
</evidence>
<accession>A0A399D3F1</accession>
<protein>
    <submittedName>
        <fullName evidence="8">Cytochrome B</fullName>
    </submittedName>
</protein>
<feature type="transmembrane region" description="Helical" evidence="6">
    <location>
        <begin position="53"/>
        <end position="74"/>
    </location>
</feature>
<keyword evidence="3 6" id="KW-0812">Transmembrane</keyword>
<feature type="domain" description="Cytochrome b561 bacterial/Ni-hydrogenase" evidence="7">
    <location>
        <begin position="10"/>
        <end position="200"/>
    </location>
</feature>
<feature type="transmembrane region" description="Helical" evidence="6">
    <location>
        <begin position="159"/>
        <end position="185"/>
    </location>
</feature>
<evidence type="ECO:0000256" key="5">
    <source>
        <dbReference type="ARBA" id="ARBA00023136"/>
    </source>
</evidence>
<dbReference type="EMBL" id="QWET01000003">
    <property type="protein sequence ID" value="RIH66159.1"/>
    <property type="molecule type" value="Genomic_DNA"/>
</dbReference>
<keyword evidence="9" id="KW-1185">Reference proteome</keyword>
<organism evidence="8 9">
    <name type="scientific">Mariniphaga sediminis</name>
    <dbReference type="NCBI Taxonomy" id="1628158"/>
    <lineage>
        <taxon>Bacteria</taxon>
        <taxon>Pseudomonadati</taxon>
        <taxon>Bacteroidota</taxon>
        <taxon>Bacteroidia</taxon>
        <taxon>Marinilabiliales</taxon>
        <taxon>Prolixibacteraceae</taxon>
        <taxon>Mariniphaga</taxon>
    </lineage>
</organism>
<dbReference type="GO" id="GO:0005886">
    <property type="term" value="C:plasma membrane"/>
    <property type="evidence" value="ECO:0007669"/>
    <property type="project" value="UniProtKB-SubCell"/>
</dbReference>
<dbReference type="GO" id="GO:0022904">
    <property type="term" value="P:respiratory electron transport chain"/>
    <property type="evidence" value="ECO:0007669"/>
    <property type="project" value="InterPro"/>
</dbReference>
<keyword evidence="4 6" id="KW-1133">Transmembrane helix</keyword>
<dbReference type="InterPro" id="IPR011577">
    <property type="entry name" value="Cyt_b561_bac/Ni-Hgenase"/>
</dbReference>
<evidence type="ECO:0000256" key="2">
    <source>
        <dbReference type="ARBA" id="ARBA00022475"/>
    </source>
</evidence>
<evidence type="ECO:0000256" key="3">
    <source>
        <dbReference type="ARBA" id="ARBA00022692"/>
    </source>
</evidence>
<keyword evidence="2" id="KW-1003">Cell membrane</keyword>
<evidence type="ECO:0000313" key="9">
    <source>
        <dbReference type="Proteomes" id="UP000266441"/>
    </source>
</evidence>
<dbReference type="GO" id="GO:0020037">
    <property type="term" value="F:heme binding"/>
    <property type="evidence" value="ECO:0007669"/>
    <property type="project" value="TreeGrafter"/>
</dbReference>
<comment type="caution">
    <text evidence="8">The sequence shown here is derived from an EMBL/GenBank/DDBJ whole genome shotgun (WGS) entry which is preliminary data.</text>
</comment>
<comment type="subcellular location">
    <subcellularLocation>
        <location evidence="1">Cell membrane</location>
        <topology evidence="1">Multi-pass membrane protein</topology>
    </subcellularLocation>
</comment>
<evidence type="ECO:0000256" key="4">
    <source>
        <dbReference type="ARBA" id="ARBA00022989"/>
    </source>
</evidence>
<dbReference type="OrthoDB" id="1117555at2"/>
<dbReference type="PANTHER" id="PTHR30485">
    <property type="entry name" value="NI/FE-HYDROGENASE 1 B-TYPE CYTOCHROME SUBUNIT"/>
    <property type="match status" value="1"/>
</dbReference>
<feature type="transmembrane region" description="Helical" evidence="6">
    <location>
        <begin position="12"/>
        <end position="33"/>
    </location>
</feature>
<dbReference type="GO" id="GO:0009055">
    <property type="term" value="F:electron transfer activity"/>
    <property type="evidence" value="ECO:0007669"/>
    <property type="project" value="InterPro"/>
</dbReference>
<dbReference type="AlphaFoldDB" id="A0A399D3F1"/>
<dbReference type="Proteomes" id="UP000266441">
    <property type="component" value="Unassembled WGS sequence"/>
</dbReference>
<reference evidence="8 9" key="1">
    <citation type="journal article" date="2015" name="Int. J. Syst. Evol. Microbiol.">
        <title>Mariniphaga sediminis sp. nov., isolated from coastal sediment.</title>
        <authorList>
            <person name="Wang F.Q."/>
            <person name="Shen Q.Y."/>
            <person name="Chen G.J."/>
            <person name="Du Z.J."/>
        </authorList>
    </citation>
    <scope>NUCLEOTIDE SEQUENCE [LARGE SCALE GENOMIC DNA]</scope>
    <source>
        <strain evidence="8 9">SY21</strain>
    </source>
</reference>
<dbReference type="SUPFAM" id="SSF81342">
    <property type="entry name" value="Transmembrane di-heme cytochromes"/>
    <property type="match status" value="1"/>
</dbReference>
<feature type="transmembrane region" description="Helical" evidence="6">
    <location>
        <begin position="125"/>
        <end position="147"/>
    </location>
</feature>
<dbReference type="PANTHER" id="PTHR30485:SF1">
    <property type="entry name" value="CYTOCHROME YDHU-RELATED"/>
    <property type="match status" value="1"/>
</dbReference>
<sequence length="205" mass="23318">MGTGGKLYLYPLWLRIWHAINALGILALIFSGISLHYSGRGFLLLKFETAIALHNMAGVLVSANYFLFVLGNIMTKNGKYYRVKVPGLSKRIKKQIQYYVSGIFKGEEPPYPVSEKRKFNPLQKYSYIFIMYFFLPLLIVTGFALFFPEIIMEQVFRVSGVMLTAVLHSVSGFLVFIFLLIHLYVASLGKSPSDNFRSILNGWHG</sequence>
<evidence type="ECO:0000313" key="8">
    <source>
        <dbReference type="EMBL" id="RIH66159.1"/>
    </source>
</evidence>
<dbReference type="Gene3D" id="1.20.950.20">
    <property type="entry name" value="Transmembrane di-heme cytochromes, Chain C"/>
    <property type="match status" value="1"/>
</dbReference>